<dbReference type="Gene3D" id="3.90.920.10">
    <property type="entry name" value="DNA primase, PRIM domain"/>
    <property type="match status" value="1"/>
</dbReference>
<evidence type="ECO:0000256" key="6">
    <source>
        <dbReference type="ARBA" id="ARBA00022705"/>
    </source>
</evidence>
<keyword evidence="2 11" id="KW-0240">DNA-directed RNA polymerase</keyword>
<keyword evidence="4 11" id="KW-0808">Transferase</keyword>
<keyword evidence="7 11" id="KW-0479">Metal-binding</keyword>
<evidence type="ECO:0000313" key="14">
    <source>
        <dbReference type="EMBL" id="MBT4870282.1"/>
    </source>
</evidence>
<dbReference type="SUPFAM" id="SSF56747">
    <property type="entry name" value="Prim-pol domain"/>
    <property type="match status" value="1"/>
</dbReference>
<keyword evidence="10 11" id="KW-0464">Manganese</keyword>
<dbReference type="EMBL" id="JABJNZ010000025">
    <property type="protein sequence ID" value="MBT4870282.1"/>
    <property type="molecule type" value="Genomic_DNA"/>
</dbReference>
<evidence type="ECO:0000256" key="8">
    <source>
        <dbReference type="ARBA" id="ARBA00022842"/>
    </source>
</evidence>
<evidence type="ECO:0000256" key="2">
    <source>
        <dbReference type="ARBA" id="ARBA00022478"/>
    </source>
</evidence>
<dbReference type="PANTHER" id="PTHR10536">
    <property type="entry name" value="DNA PRIMASE SMALL SUBUNIT"/>
    <property type="match status" value="1"/>
</dbReference>
<keyword evidence="6 11" id="KW-0235">DNA replication</keyword>
<keyword evidence="3 11" id="KW-0639">Primosome</keyword>
<dbReference type="GO" id="GO:0000428">
    <property type="term" value="C:DNA-directed RNA polymerase complex"/>
    <property type="evidence" value="ECO:0007669"/>
    <property type="project" value="UniProtKB-KW"/>
</dbReference>
<evidence type="ECO:0000256" key="10">
    <source>
        <dbReference type="ARBA" id="ARBA00023211"/>
    </source>
</evidence>
<evidence type="ECO:0000256" key="3">
    <source>
        <dbReference type="ARBA" id="ARBA00022515"/>
    </source>
</evidence>
<organism evidence="14 15">
    <name type="scientific">Candidatus Iainarchaeum sp</name>
    <dbReference type="NCBI Taxonomy" id="3101447"/>
    <lineage>
        <taxon>Archaea</taxon>
        <taxon>Candidatus Iainarchaeota</taxon>
        <taxon>Candidatus Iainarchaeia</taxon>
        <taxon>Candidatus Iainarchaeales</taxon>
        <taxon>Candidatus Iainarchaeaceae</taxon>
        <taxon>Candidatus Iainarchaeum</taxon>
    </lineage>
</organism>
<comment type="caution">
    <text evidence="14">The sequence shown here is derived from an EMBL/GenBank/DDBJ whole genome shotgun (WGS) entry which is preliminary data.</text>
</comment>
<evidence type="ECO:0000256" key="5">
    <source>
        <dbReference type="ARBA" id="ARBA00022695"/>
    </source>
</evidence>
<comment type="caution">
    <text evidence="11">Lacks conserved residue(s) required for the propagation of feature annotation.</text>
</comment>
<reference evidence="14" key="1">
    <citation type="journal article" date="2021" name="ISME J.">
        <title>Mercury methylation by metabolically versatile and cosmopolitan marine bacteria.</title>
        <authorList>
            <person name="Lin H."/>
            <person name="Ascher D.B."/>
            <person name="Myung Y."/>
            <person name="Lamborg C.H."/>
            <person name="Hallam S.J."/>
            <person name="Gionfriddo C.M."/>
            <person name="Holt K.E."/>
            <person name="Moreau J.W."/>
        </authorList>
    </citation>
    <scope>NUCLEOTIDE SEQUENCE</scope>
    <source>
        <strain evidence="14">SI075_bin30</strain>
    </source>
</reference>
<evidence type="ECO:0000256" key="7">
    <source>
        <dbReference type="ARBA" id="ARBA00022723"/>
    </source>
</evidence>
<evidence type="ECO:0000256" key="9">
    <source>
        <dbReference type="ARBA" id="ARBA00023163"/>
    </source>
</evidence>
<keyword evidence="8 11" id="KW-0460">Magnesium</keyword>
<dbReference type="InterPro" id="IPR023639">
    <property type="entry name" value="DNA_primase_ssu_PriS"/>
</dbReference>
<dbReference type="GO" id="GO:0003899">
    <property type="term" value="F:DNA-directed RNA polymerase activity"/>
    <property type="evidence" value="ECO:0007669"/>
    <property type="project" value="UniProtKB-UniRule"/>
</dbReference>
<comment type="function">
    <text evidence="13">RNA polymerase that catalyzes the synthesis of short RNA molecules used as primers for DNA polymerase during DNA replication.</text>
</comment>
<dbReference type="HAMAP" id="MF_00700">
    <property type="entry name" value="DNA_primase_sml_arc"/>
    <property type="match status" value="1"/>
</dbReference>
<evidence type="ECO:0000256" key="12">
    <source>
        <dbReference type="RuleBase" id="RU003514"/>
    </source>
</evidence>
<evidence type="ECO:0000256" key="1">
    <source>
        <dbReference type="ARBA" id="ARBA00009762"/>
    </source>
</evidence>
<proteinExistence type="inferred from homology"/>
<dbReference type="Pfam" id="PF01896">
    <property type="entry name" value="DNA_primase_S"/>
    <property type="match status" value="1"/>
</dbReference>
<name>A0A8T5GEE0_9ARCH</name>
<evidence type="ECO:0000313" key="15">
    <source>
        <dbReference type="Proteomes" id="UP000722459"/>
    </source>
</evidence>
<dbReference type="GO" id="GO:0006269">
    <property type="term" value="P:DNA replication, synthesis of primer"/>
    <property type="evidence" value="ECO:0007669"/>
    <property type="project" value="UniProtKB-UniRule"/>
</dbReference>
<feature type="active site" evidence="11">
    <location>
        <position position="281"/>
    </location>
</feature>
<dbReference type="GO" id="GO:0046872">
    <property type="term" value="F:metal ion binding"/>
    <property type="evidence" value="ECO:0007669"/>
    <property type="project" value="UniProtKB-KW"/>
</dbReference>
<comment type="similarity">
    <text evidence="1 11 12">Belongs to the eukaryotic-type primase small subunit family.</text>
</comment>
<protein>
    <recommendedName>
        <fullName evidence="11">DNA primase small subunit PriS</fullName>
        <ecNumber evidence="11">2.7.7.-</ecNumber>
    </recommendedName>
</protein>
<gene>
    <name evidence="11" type="primary">priS</name>
    <name evidence="14" type="ORF">HON47_01800</name>
</gene>
<accession>A0A8T5GEE0</accession>
<evidence type="ECO:0000256" key="13">
    <source>
        <dbReference type="RuleBase" id="RU004224"/>
    </source>
</evidence>
<keyword evidence="5 11" id="KW-0548">Nucleotidyltransferase</keyword>
<dbReference type="GO" id="GO:1990077">
    <property type="term" value="C:primosome complex"/>
    <property type="evidence" value="ECO:0007669"/>
    <property type="project" value="UniProtKB-KW"/>
</dbReference>
<feature type="active site" evidence="11">
    <location>
        <position position="98"/>
    </location>
</feature>
<evidence type="ECO:0000256" key="4">
    <source>
        <dbReference type="ARBA" id="ARBA00022679"/>
    </source>
</evidence>
<dbReference type="EC" id="2.7.7.-" evidence="11"/>
<comment type="cofactor">
    <cofactor evidence="11">
        <name>Mg(2+)</name>
        <dbReference type="ChEBI" id="CHEBI:18420"/>
    </cofactor>
    <cofactor evidence="11">
        <name>Mn(2+)</name>
        <dbReference type="ChEBI" id="CHEBI:29035"/>
    </cofactor>
</comment>
<keyword evidence="9 11" id="KW-0804">Transcription</keyword>
<dbReference type="Proteomes" id="UP000722459">
    <property type="component" value="Unassembled WGS sequence"/>
</dbReference>
<evidence type="ECO:0000256" key="11">
    <source>
        <dbReference type="HAMAP-Rule" id="MF_00700"/>
    </source>
</evidence>
<comment type="subunit">
    <text evidence="11">Heterodimer of a small subunit (PriS) and a large subunit (PriL).</text>
</comment>
<comment type="function">
    <text evidence="11">Catalytic subunit of DNA primase, an RNA polymerase that catalyzes the synthesis of short RNA molecules used as primers for DNA polymerase during DNA replication. The small subunit contains the primase catalytic core and has DNA synthesis activity on its own. Binding to the large subunit stabilizes and modulates the activity, increasing the rate of DNA synthesis while decreasing the length of the DNA fragments, and conferring RNA synthesis capability. The DNA polymerase activity may enable DNA primase to also catalyze primer extension after primer synthesis. May also play a role in DNA repair.</text>
</comment>
<sequence length="374" mass="43339">MFEKSKEATFLEKHFGDYYQKNKISLEHVENREFGYGVMGRKIANRNIAFLNETEMNQFLREQKPLFFSYSNAYYKFPNRRPMVNKELIKADIIYEFDADDLSDVKEINGYQWFSKENVEDTKKQIFRLIDFLEKDFALSTESMSINFSGKAGYHLHLKGEEIQHLNKQARVELVDYLTGSGIYFDNLGYNLDTLTCGKGKGRWKERINAGLIEFFEKDKKEISIITETPVAKLKPIIGSKEELLKTFKKGYLLPLSPRKSKGFWTKVLESVAQEQMSPIDRQTSIDMHKIIRVPQTLHGTTGFLAKTILVEKLKEFDPHKEAVVFGSERVRLFIKKAPKFSLKGESFGPYEEEEIELPLFAAIYLLGKGAKLI</sequence>
<dbReference type="AlphaFoldDB" id="A0A8T5GEE0"/>
<dbReference type="InterPro" id="IPR002755">
    <property type="entry name" value="DNA_primase_S"/>
</dbReference>